<proteinExistence type="predicted"/>
<accession>T1FD18</accession>
<dbReference type="InParanoid" id="T1FD18"/>
<evidence type="ECO:0000256" key="1">
    <source>
        <dbReference type="SAM" id="MobiDB-lite"/>
    </source>
</evidence>
<dbReference type="AlphaFoldDB" id="T1FD18"/>
<dbReference type="EMBL" id="KB097417">
    <property type="protein sequence ID" value="ESN97182.1"/>
    <property type="molecule type" value="Genomic_DNA"/>
</dbReference>
<dbReference type="HOGENOM" id="CLU_2266620_0_0_1"/>
<reference evidence="4" key="1">
    <citation type="submission" date="2012-12" db="EMBL/GenBank/DDBJ databases">
        <authorList>
            <person name="Hellsten U."/>
            <person name="Grimwood J."/>
            <person name="Chapman J.A."/>
            <person name="Shapiro H."/>
            <person name="Aerts A."/>
            <person name="Otillar R.P."/>
            <person name="Terry A.Y."/>
            <person name="Boore J.L."/>
            <person name="Simakov O."/>
            <person name="Marletaz F."/>
            <person name="Cho S.-J."/>
            <person name="Edsinger-Gonzales E."/>
            <person name="Havlak P."/>
            <person name="Kuo D.-H."/>
            <person name="Larsson T."/>
            <person name="Lv J."/>
            <person name="Arendt D."/>
            <person name="Savage R."/>
            <person name="Osoegawa K."/>
            <person name="de Jong P."/>
            <person name="Lindberg D.R."/>
            <person name="Seaver E.C."/>
            <person name="Weisblat D.A."/>
            <person name="Putnam N.H."/>
            <person name="Grigoriev I.V."/>
            <person name="Rokhsar D.S."/>
        </authorList>
    </citation>
    <scope>NUCLEOTIDE SEQUENCE</scope>
</reference>
<organism evidence="3 4">
    <name type="scientific">Helobdella robusta</name>
    <name type="common">Californian leech</name>
    <dbReference type="NCBI Taxonomy" id="6412"/>
    <lineage>
        <taxon>Eukaryota</taxon>
        <taxon>Metazoa</taxon>
        <taxon>Spiralia</taxon>
        <taxon>Lophotrochozoa</taxon>
        <taxon>Annelida</taxon>
        <taxon>Clitellata</taxon>
        <taxon>Hirudinea</taxon>
        <taxon>Rhynchobdellida</taxon>
        <taxon>Glossiphoniidae</taxon>
        <taxon>Helobdella</taxon>
    </lineage>
</organism>
<protein>
    <submittedName>
        <fullName evidence="2 3">Uncharacterized protein</fullName>
    </submittedName>
</protein>
<dbReference type="OrthoDB" id="10637089at2759"/>
<reference evidence="3" key="3">
    <citation type="submission" date="2015-06" db="UniProtKB">
        <authorList>
            <consortium name="EnsemblMetazoa"/>
        </authorList>
    </citation>
    <scope>IDENTIFICATION</scope>
</reference>
<reference evidence="2 4" key="2">
    <citation type="journal article" date="2013" name="Nature">
        <title>Insights into bilaterian evolution from three spiralian genomes.</title>
        <authorList>
            <person name="Simakov O."/>
            <person name="Marletaz F."/>
            <person name="Cho S.J."/>
            <person name="Edsinger-Gonzales E."/>
            <person name="Havlak P."/>
            <person name="Hellsten U."/>
            <person name="Kuo D.H."/>
            <person name="Larsson T."/>
            <person name="Lv J."/>
            <person name="Arendt D."/>
            <person name="Savage R."/>
            <person name="Osoegawa K."/>
            <person name="de Jong P."/>
            <person name="Grimwood J."/>
            <person name="Chapman J.A."/>
            <person name="Shapiro H."/>
            <person name="Aerts A."/>
            <person name="Otillar R.P."/>
            <person name="Terry A.Y."/>
            <person name="Boore J.L."/>
            <person name="Grigoriev I.V."/>
            <person name="Lindberg D.R."/>
            <person name="Seaver E.C."/>
            <person name="Weisblat D.A."/>
            <person name="Putnam N.H."/>
            <person name="Rokhsar D.S."/>
        </authorList>
    </citation>
    <scope>NUCLEOTIDE SEQUENCE</scope>
</reference>
<feature type="region of interest" description="Disordered" evidence="1">
    <location>
        <begin position="1"/>
        <end position="30"/>
    </location>
</feature>
<dbReference type="Proteomes" id="UP000015101">
    <property type="component" value="Unassembled WGS sequence"/>
</dbReference>
<gene>
    <name evidence="3" type="primary">20206717</name>
    <name evidence="2" type="ORF">HELRODRAFT_178294</name>
</gene>
<dbReference type="GeneID" id="20206717"/>
<dbReference type="KEGG" id="hro:HELRODRAFT_178294"/>
<evidence type="ECO:0000313" key="2">
    <source>
        <dbReference type="EMBL" id="ESN97182.1"/>
    </source>
</evidence>
<evidence type="ECO:0000313" key="3">
    <source>
        <dbReference type="EnsemblMetazoa" id="HelroP178294"/>
    </source>
</evidence>
<keyword evidence="4" id="KW-1185">Reference proteome</keyword>
<dbReference type="EnsemblMetazoa" id="HelroT178294">
    <property type="protein sequence ID" value="HelroP178294"/>
    <property type="gene ID" value="HelroG178294"/>
</dbReference>
<feature type="compositionally biased region" description="Low complexity" evidence="1">
    <location>
        <begin position="7"/>
        <end position="26"/>
    </location>
</feature>
<dbReference type="RefSeq" id="XP_009024678.1">
    <property type="nucleotide sequence ID" value="XM_009026430.1"/>
</dbReference>
<dbReference type="CTD" id="20206717"/>
<dbReference type="EMBL" id="AMQM01006368">
    <property type="status" value="NOT_ANNOTATED_CDS"/>
    <property type="molecule type" value="Genomic_DNA"/>
</dbReference>
<evidence type="ECO:0000313" key="4">
    <source>
        <dbReference type="Proteomes" id="UP000015101"/>
    </source>
</evidence>
<sequence>MEYLTASSSSSSSLSSSGSPSSSSSSPHMTWQDGDSAAIFCQSTGDTWYLTCHGDNWVGHVGNCSEVASRDLSDVITISSGLTGCCDVPGVCRVCVFAEVWKF</sequence>
<name>T1FD18_HELRO</name>